<dbReference type="GO" id="GO:0005829">
    <property type="term" value="C:cytosol"/>
    <property type="evidence" value="ECO:0007669"/>
    <property type="project" value="TreeGrafter"/>
</dbReference>
<protein>
    <submittedName>
        <fullName evidence="6">Cytosolic phospholipase A2 gamma-like</fullName>
    </submittedName>
</protein>
<dbReference type="FunCoup" id="A0A6P7X1P9">
    <property type="interactions" value="842"/>
</dbReference>
<keyword evidence="2 3" id="KW-0443">Lipid metabolism</keyword>
<dbReference type="OrthoDB" id="270970at2759"/>
<dbReference type="Pfam" id="PF01735">
    <property type="entry name" value="PLA2_B"/>
    <property type="match status" value="1"/>
</dbReference>
<dbReference type="GeneID" id="115458317"/>
<dbReference type="GO" id="GO:0005544">
    <property type="term" value="F:calcium-dependent phospholipid binding"/>
    <property type="evidence" value="ECO:0007669"/>
    <property type="project" value="TreeGrafter"/>
</dbReference>
<evidence type="ECO:0000313" key="5">
    <source>
        <dbReference type="Proteomes" id="UP000515156"/>
    </source>
</evidence>
<dbReference type="KEGG" id="muo:115458317"/>
<gene>
    <name evidence="6" type="primary">LOC115458317</name>
</gene>
<evidence type="ECO:0000259" key="4">
    <source>
        <dbReference type="PROSITE" id="PS51210"/>
    </source>
</evidence>
<dbReference type="GO" id="GO:0005635">
    <property type="term" value="C:nuclear envelope"/>
    <property type="evidence" value="ECO:0007669"/>
    <property type="project" value="TreeGrafter"/>
</dbReference>
<dbReference type="InterPro" id="IPR002642">
    <property type="entry name" value="LysoPLipase_cat_dom"/>
</dbReference>
<keyword evidence="5" id="KW-1185">Reference proteome</keyword>
<dbReference type="GO" id="GO:0005654">
    <property type="term" value="C:nucleoplasm"/>
    <property type="evidence" value="ECO:0007669"/>
    <property type="project" value="TreeGrafter"/>
</dbReference>
<keyword evidence="1 3" id="KW-0378">Hydrolase</keyword>
<organism evidence="5 6">
    <name type="scientific">Microcaecilia unicolor</name>
    <dbReference type="NCBI Taxonomy" id="1415580"/>
    <lineage>
        <taxon>Eukaryota</taxon>
        <taxon>Metazoa</taxon>
        <taxon>Chordata</taxon>
        <taxon>Craniata</taxon>
        <taxon>Vertebrata</taxon>
        <taxon>Euteleostomi</taxon>
        <taxon>Amphibia</taxon>
        <taxon>Gymnophiona</taxon>
        <taxon>Siphonopidae</taxon>
        <taxon>Microcaecilia</taxon>
    </lineage>
</organism>
<evidence type="ECO:0000256" key="1">
    <source>
        <dbReference type="ARBA" id="ARBA00022801"/>
    </source>
</evidence>
<accession>A0A6P7X1P9</accession>
<dbReference type="SUPFAM" id="SSF52151">
    <property type="entry name" value="FabD/lysophospholipase-like"/>
    <property type="match status" value="2"/>
</dbReference>
<dbReference type="SMART" id="SM00022">
    <property type="entry name" value="PLAc"/>
    <property type="match status" value="1"/>
</dbReference>
<proteinExistence type="predicted"/>
<feature type="domain" description="PLA2c" evidence="4">
    <location>
        <begin position="13"/>
        <end position="572"/>
    </location>
</feature>
<dbReference type="GO" id="GO:0046475">
    <property type="term" value="P:glycerophospholipid catabolic process"/>
    <property type="evidence" value="ECO:0007669"/>
    <property type="project" value="TreeGrafter"/>
</dbReference>
<evidence type="ECO:0000313" key="6">
    <source>
        <dbReference type="RefSeq" id="XP_030044059.1"/>
    </source>
</evidence>
<evidence type="ECO:0000256" key="3">
    <source>
        <dbReference type="PROSITE-ProRule" id="PRU00555"/>
    </source>
</evidence>
<dbReference type="PANTHER" id="PTHR10728">
    <property type="entry name" value="CYTOSOLIC PHOSPHOLIPASE A2"/>
    <property type="match status" value="1"/>
</dbReference>
<dbReference type="PANTHER" id="PTHR10728:SF39">
    <property type="entry name" value="CYTOSOLIC PHOSPHOLIPASE A2 GAMMA"/>
    <property type="match status" value="1"/>
</dbReference>
<dbReference type="InterPro" id="IPR016035">
    <property type="entry name" value="Acyl_Trfase/lysoPLipase"/>
</dbReference>
<dbReference type="Gene3D" id="3.40.1090.10">
    <property type="entry name" value="Cytosolic phospholipase A2 catalytic domain"/>
    <property type="match status" value="1"/>
</dbReference>
<dbReference type="GO" id="GO:0005509">
    <property type="term" value="F:calcium ion binding"/>
    <property type="evidence" value="ECO:0007669"/>
    <property type="project" value="TreeGrafter"/>
</dbReference>
<dbReference type="InParanoid" id="A0A6P7X1P9"/>
<reference evidence="6" key="1">
    <citation type="submission" date="2025-08" db="UniProtKB">
        <authorList>
            <consortium name="RefSeq"/>
        </authorList>
    </citation>
    <scope>IDENTIFICATION</scope>
</reference>
<dbReference type="Proteomes" id="UP000515156">
    <property type="component" value="Chromosome 14"/>
</dbReference>
<keyword evidence="3" id="KW-0442">Lipid degradation</keyword>
<dbReference type="PROSITE" id="PS51210">
    <property type="entry name" value="PLA2C"/>
    <property type="match status" value="1"/>
</dbReference>
<sequence>MASILFPGGNTATSEKTNSKIRFSSDLSAGEKKSIENRKAKVSACLTSLGMNVDQNKIPQIAVILSGGSMTAAIGSLGTLVELKNQNLLDAVTFISGCSGATWLMTSLYDKGDWTKNLDSIDNELRAQWASLNFDATKGIQKLIAAAEQDNYSLTHFWAYIIVNFTVSELNEKVISSQRAVCESGNVPYPYYSSVDKQQVDTKGKNNFGTWFQNTPHEAGYPLIGAFLNSEYFDNKYSNSQLVKKEPELDLCYLQGIWSSALAAPEQTLKLVIEKIVEYIVQPYAPKSKPSTGLLSGLPVLGNLNLITSILSDLEKILKEGAEGSKVLVEQLLTVLSVVRDTVTYQLVKWMNDRWDTNDLEEKLNLFSILNLLQLVELAGLVIPVAKVLIKTVLCLVGWIWGTTDNFLYKSGASVPSDLTDKEFRFLIDAGFANNSPYPLILRKEQQVKLILSFEFYPMLDPFLGIKQASDYCKANNIPFPKVEIDPADQFNPDGCYIFEDVNTPTVFHFPIFNRVTSEGTVQQRTAQYNIANLKYSIKDIDKLYDIALRNVRNYAEKMKDKIQLLLSDLVD</sequence>
<evidence type="ECO:0000256" key="2">
    <source>
        <dbReference type="ARBA" id="ARBA00023098"/>
    </source>
</evidence>
<dbReference type="AlphaFoldDB" id="A0A6P7X1P9"/>
<name>A0A6P7X1P9_9AMPH</name>
<dbReference type="RefSeq" id="XP_030044059.1">
    <property type="nucleotide sequence ID" value="XM_030188199.1"/>
</dbReference>
<dbReference type="GO" id="GO:0047498">
    <property type="term" value="F:calcium-dependent phospholipase A2 activity"/>
    <property type="evidence" value="ECO:0007669"/>
    <property type="project" value="TreeGrafter"/>
</dbReference>